<dbReference type="CDD" id="cd06683">
    <property type="entry name" value="PDZ6_GRIP1-2-like"/>
    <property type="match status" value="1"/>
</dbReference>
<dbReference type="PANTHER" id="PTHR46227">
    <property type="entry name" value="GLUTAMATE RECEPTOR-INTERACTING PROTEIN GRIP"/>
    <property type="match status" value="1"/>
</dbReference>
<dbReference type="Pfam" id="PF00595">
    <property type="entry name" value="PDZ"/>
    <property type="match status" value="6"/>
</dbReference>
<feature type="region of interest" description="Disordered" evidence="4">
    <location>
        <begin position="736"/>
        <end position="849"/>
    </location>
</feature>
<proteinExistence type="predicted"/>
<keyword evidence="2" id="KW-0963">Cytoplasm</keyword>
<evidence type="ECO:0000256" key="3">
    <source>
        <dbReference type="ARBA" id="ARBA00022737"/>
    </source>
</evidence>
<evidence type="ECO:0000259" key="6">
    <source>
        <dbReference type="PROSITE" id="PS50106"/>
    </source>
</evidence>
<dbReference type="PANTHER" id="PTHR46227:SF2">
    <property type="entry name" value="FI03335P"/>
    <property type="match status" value="1"/>
</dbReference>
<dbReference type="GO" id="GO:0005737">
    <property type="term" value="C:cytoplasm"/>
    <property type="evidence" value="ECO:0007669"/>
    <property type="project" value="UniProtKB-SubCell"/>
</dbReference>
<dbReference type="GO" id="GO:0098887">
    <property type="term" value="P:neurotransmitter receptor transport, endosome to postsynaptic membrane"/>
    <property type="evidence" value="ECO:0007669"/>
    <property type="project" value="TreeGrafter"/>
</dbReference>
<feature type="compositionally biased region" description="Polar residues" evidence="4">
    <location>
        <begin position="780"/>
        <end position="794"/>
    </location>
</feature>
<evidence type="ECO:0000313" key="8">
    <source>
        <dbReference type="Proteomes" id="UP001347796"/>
    </source>
</evidence>
<evidence type="ECO:0000256" key="2">
    <source>
        <dbReference type="ARBA" id="ARBA00022490"/>
    </source>
</evidence>
<evidence type="ECO:0000256" key="4">
    <source>
        <dbReference type="SAM" id="MobiDB-lite"/>
    </source>
</evidence>
<feature type="region of interest" description="Disordered" evidence="4">
    <location>
        <begin position="409"/>
        <end position="430"/>
    </location>
</feature>
<accession>A0AAN8JF19</accession>
<feature type="domain" description="PDZ" evidence="6">
    <location>
        <begin position="654"/>
        <end position="736"/>
    </location>
</feature>
<dbReference type="EMBL" id="JAZGQO010000010">
    <property type="protein sequence ID" value="KAK6176911.1"/>
    <property type="molecule type" value="Genomic_DNA"/>
</dbReference>
<keyword evidence="8" id="KW-1185">Reference proteome</keyword>
<dbReference type="AlphaFoldDB" id="A0AAN8JF19"/>
<dbReference type="Proteomes" id="UP001347796">
    <property type="component" value="Unassembled WGS sequence"/>
</dbReference>
<gene>
    <name evidence="7" type="ORF">SNE40_015118</name>
</gene>
<feature type="domain" description="PDZ" evidence="6">
    <location>
        <begin position="253"/>
        <end position="323"/>
    </location>
</feature>
<feature type="domain" description="PDZ" evidence="6">
    <location>
        <begin position="951"/>
        <end position="1033"/>
    </location>
</feature>
<feature type="domain" description="PDZ" evidence="6">
    <location>
        <begin position="556"/>
        <end position="640"/>
    </location>
</feature>
<comment type="subcellular location">
    <subcellularLocation>
        <location evidence="1">Cytoplasm</location>
    </subcellularLocation>
</comment>
<feature type="domain" description="PDZ" evidence="6">
    <location>
        <begin position="54"/>
        <end position="137"/>
    </location>
</feature>
<feature type="compositionally biased region" description="Basic and acidic residues" evidence="4">
    <location>
        <begin position="877"/>
        <end position="897"/>
    </location>
</feature>
<keyword evidence="5" id="KW-1133">Transmembrane helix</keyword>
<feature type="compositionally biased region" description="Polar residues" evidence="4">
    <location>
        <begin position="912"/>
        <end position="928"/>
    </location>
</feature>
<keyword evidence="5" id="KW-0812">Transmembrane</keyword>
<comment type="caution">
    <text evidence="7">The sequence shown here is derived from an EMBL/GenBank/DDBJ whole genome shotgun (WGS) entry which is preliminary data.</text>
</comment>
<dbReference type="InterPro" id="IPR001478">
    <property type="entry name" value="PDZ"/>
</dbReference>
<feature type="domain" description="PDZ" evidence="6">
    <location>
        <begin position="153"/>
        <end position="239"/>
    </location>
</feature>
<dbReference type="CDD" id="cd06685">
    <property type="entry name" value="PDZ7_GRIP1-2-like"/>
    <property type="match status" value="1"/>
</dbReference>
<feature type="region of interest" description="Disordered" evidence="4">
    <location>
        <begin position="912"/>
        <end position="931"/>
    </location>
</feature>
<dbReference type="InterPro" id="IPR043545">
    <property type="entry name" value="GRIP1/2"/>
</dbReference>
<dbReference type="PROSITE" id="PS50106">
    <property type="entry name" value="PDZ"/>
    <property type="match status" value="7"/>
</dbReference>
<dbReference type="Pfam" id="PF17820">
    <property type="entry name" value="PDZ_6"/>
    <property type="match status" value="1"/>
</dbReference>
<dbReference type="CDD" id="cd06686">
    <property type="entry name" value="PDZ4_GRIP1-2-like"/>
    <property type="match status" value="1"/>
</dbReference>
<evidence type="ECO:0000256" key="5">
    <source>
        <dbReference type="SAM" id="Phobius"/>
    </source>
</evidence>
<dbReference type="CDD" id="cd06684">
    <property type="entry name" value="PDZ3_GRIP1-2-like"/>
    <property type="match status" value="1"/>
</dbReference>
<name>A0AAN8JF19_PATCE</name>
<dbReference type="InterPro" id="IPR036034">
    <property type="entry name" value="PDZ_sf"/>
</dbReference>
<dbReference type="Gene3D" id="2.30.42.10">
    <property type="match status" value="7"/>
</dbReference>
<dbReference type="FunFam" id="2.30.42.10:FF:000021">
    <property type="entry name" value="Glutamate receptor interacting protein 1"/>
    <property type="match status" value="1"/>
</dbReference>
<dbReference type="CDD" id="cd06681">
    <property type="entry name" value="PDZ2_GRIP1-2-like"/>
    <property type="match status" value="1"/>
</dbReference>
<organism evidence="7 8">
    <name type="scientific">Patella caerulea</name>
    <name type="common">Rayed Mediterranean limpet</name>
    <dbReference type="NCBI Taxonomy" id="87958"/>
    <lineage>
        <taxon>Eukaryota</taxon>
        <taxon>Metazoa</taxon>
        <taxon>Spiralia</taxon>
        <taxon>Lophotrochozoa</taxon>
        <taxon>Mollusca</taxon>
        <taxon>Gastropoda</taxon>
        <taxon>Patellogastropoda</taxon>
        <taxon>Patelloidea</taxon>
        <taxon>Patellidae</taxon>
        <taxon>Patella</taxon>
    </lineage>
</organism>
<feature type="region of interest" description="Disordered" evidence="4">
    <location>
        <begin position="877"/>
        <end position="907"/>
    </location>
</feature>
<dbReference type="InterPro" id="IPR041489">
    <property type="entry name" value="PDZ_6"/>
</dbReference>
<dbReference type="SUPFAM" id="SSF50156">
    <property type="entry name" value="PDZ domain-like"/>
    <property type="match status" value="7"/>
</dbReference>
<keyword evidence="3" id="KW-0677">Repeat</keyword>
<sequence>MVSNLNLVFCCVPLIIYYFILSVIADPIPLNIVGTDSGINGSQDIDEERKGISFVELQKKEGCGLGLTVSGGTDKGCLAQVSNLRQGGIAHRSDALAVGDYIISVNGIRTANLKHDEIINLLKNAEEMLILEIEYELPESALNSFSVHSKCQDVTLPKEGTGFGFLLRGGMFIDTMKAHPLIVTNIRPGGPADREGSIKEGDRIIAMNGYRVTHLSLMETMTLIHQVEQEATFSVEYDVSVMEAVQNANGPLLVEIDKSPGSALGINLSQSSHMGRRCVCVDCIHSMSVADRSGALHEGDHILSIDGASVEHMSVAEATQLLKACNSEQIRLEILPVSHLQHQANREYMAKNALLPACSAATLPSISPSSSSFNGFGSMPGFARSSLSVANNQYGTLSSVVSNNNQYGTLSSKGSGRSKRNWLRPPDRKPSSCMSIASAATSVLVSNNQVCHPESTEIVLFTDHHRGIGLQLDGGIFSTAVLTDPPLVAMIEPNSPAEKCGLIQVGDRLLSVNGIHVADKILDEVNQLLRDCRPRCVLEIEFDVTESVTMSSGTYCVRIPKPAGGLGMTINAPLRRKVGDPLIITNVKKASVAYRSGSVQPGDHLLAINDIRTEHCSVEDAAHLLQMSEDIIKLKIKREDPYTVEGSADSVTYTVELQRFGGPLGITISGTEDPMDTIYISHLIEGGLAERTGAIRVKDHLLAINGKSTKYKRLSEAIDMLQNAGDVVTLKISRKMTDKKNHSRNHGGNKSDLSKPPTPSMDSALESWDSSGPEMGSGNIGNINQPKLNSVSRQKLTEKRRKSDYRPFSGESSNDAEGSGEGLADLQMSDGEWDNHSDSNHSFSSSNQEEDWVGTFEDFMHGSGSEMLKQIGLSLRDRSTASLDRRSRASEPSDRYSRSKSAGRFGRSAISHDSLSLSTQNSRISNPVSGGKSISEHVQTIFTPTPIQLHRITVVKSYATEDFGFGLSDGMYEKGVFISGVRPGSAASKAGLKAYDRILQVNRHKTKDYDCSLTVPLIAESGNKLHMIVCRNPLLRHRPTGCQDKNSLVKDDRLYMNVKEDRLYVNAYDTTGASDTSNKTV</sequence>
<evidence type="ECO:0000313" key="7">
    <source>
        <dbReference type="EMBL" id="KAK6176911.1"/>
    </source>
</evidence>
<reference evidence="7 8" key="1">
    <citation type="submission" date="2024-01" db="EMBL/GenBank/DDBJ databases">
        <title>The genome of the rayed Mediterranean limpet Patella caerulea (Linnaeus, 1758).</title>
        <authorList>
            <person name="Anh-Thu Weber A."/>
            <person name="Halstead-Nussloch G."/>
        </authorList>
    </citation>
    <scope>NUCLEOTIDE SEQUENCE [LARGE SCALE GENOMIC DNA]</scope>
    <source>
        <strain evidence="7">AATW-2023a</strain>
        <tissue evidence="7">Whole specimen</tissue>
    </source>
</reference>
<feature type="domain" description="PDZ" evidence="6">
    <location>
        <begin position="457"/>
        <end position="544"/>
    </location>
</feature>
<evidence type="ECO:0000256" key="1">
    <source>
        <dbReference type="ARBA" id="ARBA00004496"/>
    </source>
</evidence>
<feature type="transmembrane region" description="Helical" evidence="5">
    <location>
        <begin position="7"/>
        <end position="25"/>
    </location>
</feature>
<dbReference type="SMART" id="SM00228">
    <property type="entry name" value="PDZ"/>
    <property type="match status" value="7"/>
</dbReference>
<protein>
    <recommendedName>
        <fullName evidence="6">PDZ domain-containing protein</fullName>
    </recommendedName>
</protein>
<keyword evidence="5" id="KW-0472">Membrane</keyword>